<accession>A0ACB9ZR05</accession>
<dbReference type="EMBL" id="CM044708">
    <property type="protein sequence ID" value="KAI5649873.1"/>
    <property type="molecule type" value="Genomic_DNA"/>
</dbReference>
<dbReference type="Proteomes" id="UP001060085">
    <property type="component" value="Linkage Group LG08"/>
</dbReference>
<name>A0ACB9ZR05_CATRO</name>
<evidence type="ECO:0000313" key="1">
    <source>
        <dbReference type="EMBL" id="KAI5649873.1"/>
    </source>
</evidence>
<organism evidence="1 2">
    <name type="scientific">Catharanthus roseus</name>
    <name type="common">Madagascar periwinkle</name>
    <name type="synonym">Vinca rosea</name>
    <dbReference type="NCBI Taxonomy" id="4058"/>
    <lineage>
        <taxon>Eukaryota</taxon>
        <taxon>Viridiplantae</taxon>
        <taxon>Streptophyta</taxon>
        <taxon>Embryophyta</taxon>
        <taxon>Tracheophyta</taxon>
        <taxon>Spermatophyta</taxon>
        <taxon>Magnoliopsida</taxon>
        <taxon>eudicotyledons</taxon>
        <taxon>Gunneridae</taxon>
        <taxon>Pentapetalae</taxon>
        <taxon>asterids</taxon>
        <taxon>lamiids</taxon>
        <taxon>Gentianales</taxon>
        <taxon>Apocynaceae</taxon>
        <taxon>Rauvolfioideae</taxon>
        <taxon>Vinceae</taxon>
        <taxon>Catharanthinae</taxon>
        <taxon>Catharanthus</taxon>
    </lineage>
</organism>
<proteinExistence type="predicted"/>
<sequence>MLLIYKPLQRCIMILIPGERLIQPKVQYERLPTFCYFCGRIGHRYTQCEAKTAANSNLETFPYKPNLGSTERGNPITVYKENLSSVASFAVTTIHHLSSIPEADKAACLPRHSGLHLFQNIPPVHPLHHSTNLPVNLINGGKSPVVSVHTDKVSGNGQPPPVITVSIKKSS</sequence>
<gene>
    <name evidence="1" type="ORF">M9H77_35878</name>
</gene>
<comment type="caution">
    <text evidence="1">The sequence shown here is derived from an EMBL/GenBank/DDBJ whole genome shotgun (WGS) entry which is preliminary data.</text>
</comment>
<protein>
    <submittedName>
        <fullName evidence="1">Uncharacterized protein</fullName>
    </submittedName>
</protein>
<keyword evidence="2" id="KW-1185">Reference proteome</keyword>
<evidence type="ECO:0000313" key="2">
    <source>
        <dbReference type="Proteomes" id="UP001060085"/>
    </source>
</evidence>
<reference evidence="2" key="1">
    <citation type="journal article" date="2023" name="Nat. Plants">
        <title>Single-cell RNA sequencing provides a high-resolution roadmap for understanding the multicellular compartmentation of specialized metabolism.</title>
        <authorList>
            <person name="Sun S."/>
            <person name="Shen X."/>
            <person name="Li Y."/>
            <person name="Li Y."/>
            <person name="Wang S."/>
            <person name="Li R."/>
            <person name="Zhang H."/>
            <person name="Shen G."/>
            <person name="Guo B."/>
            <person name="Wei J."/>
            <person name="Xu J."/>
            <person name="St-Pierre B."/>
            <person name="Chen S."/>
            <person name="Sun C."/>
        </authorList>
    </citation>
    <scope>NUCLEOTIDE SEQUENCE [LARGE SCALE GENOMIC DNA]</scope>
</reference>